<reference evidence="2" key="1">
    <citation type="submission" date="2021-03" db="EMBL/GenBank/DDBJ databases">
        <title>Chromosome level genome of the anhydrobiotic midge Polypedilum vanderplanki.</title>
        <authorList>
            <person name="Yoshida Y."/>
            <person name="Kikawada T."/>
            <person name="Gusev O."/>
        </authorList>
    </citation>
    <scope>NUCLEOTIDE SEQUENCE</scope>
    <source>
        <strain evidence="2">NIAS01</strain>
        <tissue evidence="2">Whole body or cell culture</tissue>
    </source>
</reference>
<feature type="chain" id="PRO_5039920941" evidence="1">
    <location>
        <begin position="21"/>
        <end position="187"/>
    </location>
</feature>
<dbReference type="PANTHER" id="PTHR21112">
    <property type="entry name" value="CHEMOSENSORY PROTEIN A 29A-RELATED"/>
    <property type="match status" value="1"/>
</dbReference>
<dbReference type="AlphaFoldDB" id="A0A9J6CAI6"/>
<accession>A0A9J6CAI6</accession>
<organism evidence="2 3">
    <name type="scientific">Polypedilum vanderplanki</name>
    <name type="common">Sleeping chironomid midge</name>
    <dbReference type="NCBI Taxonomy" id="319348"/>
    <lineage>
        <taxon>Eukaryota</taxon>
        <taxon>Metazoa</taxon>
        <taxon>Ecdysozoa</taxon>
        <taxon>Arthropoda</taxon>
        <taxon>Hexapoda</taxon>
        <taxon>Insecta</taxon>
        <taxon>Pterygota</taxon>
        <taxon>Neoptera</taxon>
        <taxon>Endopterygota</taxon>
        <taxon>Diptera</taxon>
        <taxon>Nematocera</taxon>
        <taxon>Chironomoidea</taxon>
        <taxon>Chironomidae</taxon>
        <taxon>Chironominae</taxon>
        <taxon>Polypedilum</taxon>
        <taxon>Polypedilum</taxon>
    </lineage>
</organism>
<evidence type="ECO:0000313" key="3">
    <source>
        <dbReference type="Proteomes" id="UP001107558"/>
    </source>
</evidence>
<dbReference type="PANTHER" id="PTHR21112:SF0">
    <property type="entry name" value="CHEMOSENSORY PROTEIN A 29A-RELATED"/>
    <property type="match status" value="1"/>
</dbReference>
<sequence length="187" mass="21569">MLVCKVLSVLFSSHLIFVKSNLLPESNFGKYFEVNLDRFEILYENKSIWEWHLKVRKVNKTRSIVGYVLTKVPIGDDFKSEGRLLKKQGGEYRYLPYGYPPTPKCTLMANDRYMYPDVAKNSDFPADVRNNCPDKPRNYSVYGVSFSLNNVPKVIVPSGDYAAEAIYYDPHNNIAGKYRIYSTIIQV</sequence>
<dbReference type="Proteomes" id="UP001107558">
    <property type="component" value="Chromosome 2"/>
</dbReference>
<evidence type="ECO:0000256" key="1">
    <source>
        <dbReference type="SAM" id="SignalP"/>
    </source>
</evidence>
<name>A0A9J6CAI6_POLVA</name>
<proteinExistence type="predicted"/>
<comment type="caution">
    <text evidence="2">The sequence shown here is derived from an EMBL/GenBank/DDBJ whole genome shotgun (WGS) entry which is preliminary data.</text>
</comment>
<feature type="signal peptide" evidence="1">
    <location>
        <begin position="1"/>
        <end position="20"/>
    </location>
</feature>
<dbReference type="EMBL" id="JADBJN010000002">
    <property type="protein sequence ID" value="KAG5679007.1"/>
    <property type="molecule type" value="Genomic_DNA"/>
</dbReference>
<gene>
    <name evidence="2" type="ORF">PVAND_008616</name>
</gene>
<protein>
    <submittedName>
        <fullName evidence="2">Uncharacterized protein</fullName>
    </submittedName>
</protein>
<evidence type="ECO:0000313" key="2">
    <source>
        <dbReference type="EMBL" id="KAG5679007.1"/>
    </source>
</evidence>
<keyword evidence="3" id="KW-1185">Reference proteome</keyword>
<keyword evidence="1" id="KW-0732">Signal</keyword>